<dbReference type="InterPro" id="IPR010839">
    <property type="entry name" value="AtuA_N"/>
</dbReference>
<dbReference type="Proteomes" id="UP000694865">
    <property type="component" value="Unplaced"/>
</dbReference>
<feature type="region of interest" description="Disordered" evidence="1">
    <location>
        <begin position="471"/>
        <end position="490"/>
    </location>
</feature>
<organism evidence="4 5">
    <name type="scientific">Saccoglossus kowalevskii</name>
    <name type="common">Acorn worm</name>
    <dbReference type="NCBI Taxonomy" id="10224"/>
    <lineage>
        <taxon>Eukaryota</taxon>
        <taxon>Metazoa</taxon>
        <taxon>Hemichordata</taxon>
        <taxon>Enteropneusta</taxon>
        <taxon>Harrimaniidae</taxon>
        <taxon>Saccoglossus</taxon>
    </lineage>
</organism>
<name>A0ABM0MJG3_SACKO</name>
<protein>
    <submittedName>
        <fullName evidence="5">Uncharacterized protein LOC102801419</fullName>
    </submittedName>
</protein>
<gene>
    <name evidence="5" type="primary">LOC102801419</name>
</gene>
<evidence type="ECO:0000259" key="3">
    <source>
        <dbReference type="Pfam" id="PF23544"/>
    </source>
</evidence>
<dbReference type="Pfam" id="PF23544">
    <property type="entry name" value="AtuA_ferredoxin"/>
    <property type="match status" value="1"/>
</dbReference>
<feature type="compositionally biased region" description="Polar residues" evidence="1">
    <location>
        <begin position="480"/>
        <end position="489"/>
    </location>
</feature>
<dbReference type="PANTHER" id="PTHR47708:SF2">
    <property type="entry name" value="SI:CH73-132F6.5"/>
    <property type="match status" value="1"/>
</dbReference>
<proteinExistence type="predicted"/>
<feature type="domain" description="AtuA-like ferredoxin-fold" evidence="3">
    <location>
        <begin position="588"/>
        <end position="693"/>
    </location>
</feature>
<sequence>MADKEELSTSGVTDMISGIKLPKTVQSMNAYLGAGAITKALNQGADIVVTGRCVDSAVVLGPLQHTFGWKYNDYDLLSAGSLAGHLVECGAQVTGGIYTDWHTVPAWDNIGFPIVECSDDGTFIVTKPPQTGGLVSFGTVAEQLVYEIGNPKQYMLPDVTCDFSQVQIQPVPGKEKEAMYVKGAKGSPPSNHYKVSATYADGYRLTVVSTVAGPWAAEKARRTGEAILKRTRRMFKQLGITDYTKTLIQVIGSEQTYGPHAYIDNNPREVALWLAAHHSNKKALEILAREVAPAGTGMAPGLMSLVGGRPKVSPVLKLFSFLHPKDKIQEARWWRYRYLRSRPADRRASSQSVFSGGGLHDFTGCSEAVPLEVFPPMGPIAGPLVDPSSYSAGFAYEMRALVKGLVGQIAFLAGRVDQTQSERAVFTATPRWASRKKHRSIARIQNRSLPGYSPFPAATLPLIWLKGDSSLASDTADTSGGPSKSSIRNESAVGVMRSIIDPSDRMQPLTIASTLMGSQASGSQGNPVGTSPVLMGGHWSAAEEVKVHMDDKEEIVTNPTPVKEEQETEYDSPISDSSVLKSGSHTFRLVDLAYTRSGDKGNSSNIGVIARHPYFMPYLRQALTEDVVHKYFQHVLEPMENNRKTKQVTRYELPGIHALNFILENSLGGGGIASLRCDPQGKAYGQMLLDMKIENVPNLVEMAEIISDQ</sequence>
<dbReference type="GeneID" id="102801419"/>
<reference evidence="5" key="1">
    <citation type="submission" date="2025-08" db="UniProtKB">
        <authorList>
            <consortium name="RefSeq"/>
        </authorList>
    </citation>
    <scope>IDENTIFICATION</scope>
    <source>
        <tissue evidence="5">Testes</tissue>
    </source>
</reference>
<evidence type="ECO:0000313" key="5">
    <source>
        <dbReference type="RefSeq" id="XP_006820154.1"/>
    </source>
</evidence>
<evidence type="ECO:0000259" key="2">
    <source>
        <dbReference type="Pfam" id="PF07287"/>
    </source>
</evidence>
<feature type="domain" description="Acyclic terpene utilisation N-terminal" evidence="2">
    <location>
        <begin position="21"/>
        <end position="330"/>
    </location>
</feature>
<keyword evidence="4" id="KW-1185">Reference proteome</keyword>
<evidence type="ECO:0000313" key="4">
    <source>
        <dbReference type="Proteomes" id="UP000694865"/>
    </source>
</evidence>
<dbReference type="PANTHER" id="PTHR47708">
    <property type="match status" value="1"/>
</dbReference>
<dbReference type="RefSeq" id="XP_006820154.1">
    <property type="nucleotide sequence ID" value="XM_006820091.1"/>
</dbReference>
<accession>A0ABM0MJG3</accession>
<evidence type="ECO:0000256" key="1">
    <source>
        <dbReference type="SAM" id="MobiDB-lite"/>
    </source>
</evidence>
<dbReference type="Pfam" id="PF07287">
    <property type="entry name" value="AtuA"/>
    <property type="match status" value="1"/>
</dbReference>
<dbReference type="InterPro" id="IPR056362">
    <property type="entry name" value="AtuA-like_ferredoxin_dom"/>
</dbReference>